<evidence type="ECO:0000313" key="4">
    <source>
        <dbReference type="Proteomes" id="UP000663297"/>
    </source>
</evidence>
<dbReference type="EMBL" id="CP064750">
    <property type="protein sequence ID" value="QPC68094.1"/>
    <property type="molecule type" value="Genomic_DNA"/>
</dbReference>
<name>A0A7S8I188_FUSCU</name>
<feature type="coiled-coil region" evidence="1">
    <location>
        <begin position="308"/>
        <end position="346"/>
    </location>
</feature>
<accession>A0A7S8I188</accession>
<reference evidence="3" key="1">
    <citation type="submission" date="2020-11" db="EMBL/GenBank/DDBJ databases">
        <title>The chromosome-scale genome resource for two endophytic Fusarium species: F. culmorum and F. pseudograminearum.</title>
        <authorList>
            <person name="Yuan Z."/>
        </authorList>
    </citation>
    <scope>NUCLEOTIDE SEQUENCE</scope>
    <source>
        <strain evidence="3">Class2-1B</strain>
    </source>
</reference>
<organism evidence="3 4">
    <name type="scientific">Fusarium culmorum</name>
    <dbReference type="NCBI Taxonomy" id="5516"/>
    <lineage>
        <taxon>Eukaryota</taxon>
        <taxon>Fungi</taxon>
        <taxon>Dikarya</taxon>
        <taxon>Ascomycota</taxon>
        <taxon>Pezizomycotina</taxon>
        <taxon>Sordariomycetes</taxon>
        <taxon>Hypocreomycetidae</taxon>
        <taxon>Hypocreales</taxon>
        <taxon>Nectriaceae</taxon>
        <taxon>Fusarium</taxon>
    </lineage>
</organism>
<feature type="compositionally biased region" description="Pro residues" evidence="2">
    <location>
        <begin position="144"/>
        <end position="155"/>
    </location>
</feature>
<evidence type="ECO:0000313" key="3">
    <source>
        <dbReference type="EMBL" id="QPC68094.1"/>
    </source>
</evidence>
<proteinExistence type="predicted"/>
<keyword evidence="1" id="KW-0175">Coiled coil</keyword>
<feature type="region of interest" description="Disordered" evidence="2">
    <location>
        <begin position="224"/>
        <end position="259"/>
    </location>
</feature>
<gene>
    <name evidence="3" type="ORF">HYE67_010325</name>
</gene>
<feature type="compositionally biased region" description="Acidic residues" evidence="2">
    <location>
        <begin position="129"/>
        <end position="138"/>
    </location>
</feature>
<protein>
    <submittedName>
        <fullName evidence="3">Uncharacterized protein</fullName>
    </submittedName>
</protein>
<dbReference type="AlphaFoldDB" id="A0A7S8I188"/>
<sequence length="443" mass="49918">MISTTPARYKKFPSLTNPVLSKTPENQQALRNLKKIYDDHSKDWDEGTRCTIIDYVLNGETEVTERIARTPGRHRLLQRNMTFAIWIVLRAIYGLERLGRVQYRFTEAFPGIDPASLVSPVLAKTTQEGGDDDEDEDAPSPLSICPPPPPPPPRAPSIFGTVDVSKFAYHQQQSDSQKRKRLDVSSLQPWKILKRTVKREPDTESFSTALRPPAFPQVYLLPTEENRNSPSLDNNAPLPSIESPTRPSDSGQDYSLSQQDKENCIPPLRPVIQHTAQVSRSNQSIESGNIDTNSPLSSSQIPSLVDQCQKFDARIRELQTDVDNMRKEQQEERQSFIETIASIRDEIRADMDRSRDSTISTQTAKVNTAMTEFNKAVCTLRTSLGTLATELGEQPEQDKPSLDLKTSVNDLRKFMAIVGTNFEVRQQQSRGQVKALDETTYQS</sequence>
<dbReference type="Proteomes" id="UP000663297">
    <property type="component" value="Chromosome 4"/>
</dbReference>
<feature type="region of interest" description="Disordered" evidence="2">
    <location>
        <begin position="125"/>
        <end position="159"/>
    </location>
</feature>
<feature type="compositionally biased region" description="Polar residues" evidence="2">
    <location>
        <begin position="242"/>
        <end position="258"/>
    </location>
</feature>
<evidence type="ECO:0000256" key="2">
    <source>
        <dbReference type="SAM" id="MobiDB-lite"/>
    </source>
</evidence>
<feature type="region of interest" description="Disordered" evidence="2">
    <location>
        <begin position="276"/>
        <end position="302"/>
    </location>
</feature>
<evidence type="ECO:0000256" key="1">
    <source>
        <dbReference type="SAM" id="Coils"/>
    </source>
</evidence>